<evidence type="ECO:0000313" key="2">
    <source>
        <dbReference type="EMBL" id="CAD7196484.1"/>
    </source>
</evidence>
<feature type="region of interest" description="Disordered" evidence="1">
    <location>
        <begin position="182"/>
        <end position="327"/>
    </location>
</feature>
<evidence type="ECO:0000256" key="1">
    <source>
        <dbReference type="SAM" id="MobiDB-lite"/>
    </source>
</evidence>
<reference evidence="2" key="1">
    <citation type="submission" date="2020-11" db="EMBL/GenBank/DDBJ databases">
        <authorList>
            <person name="Tran Van P."/>
        </authorList>
    </citation>
    <scope>NUCLEOTIDE SEQUENCE</scope>
</reference>
<feature type="compositionally biased region" description="Basic and acidic residues" evidence="1">
    <location>
        <begin position="32"/>
        <end position="44"/>
    </location>
</feature>
<feature type="compositionally biased region" description="Basic and acidic residues" evidence="1">
    <location>
        <begin position="313"/>
        <end position="327"/>
    </location>
</feature>
<feature type="compositionally biased region" description="Polar residues" evidence="1">
    <location>
        <begin position="216"/>
        <end position="231"/>
    </location>
</feature>
<dbReference type="EMBL" id="OA565185">
    <property type="protein sequence ID" value="CAD7196484.1"/>
    <property type="molecule type" value="Genomic_DNA"/>
</dbReference>
<sequence>MFSFFKRQKPSVADADKEQPSSSTASPLAPPRRKDDTTRDKGREMGPTVKALPTGVKKKGDAMSSWSPWSFQGGVESPEEVLKRPVTHSQDPITRRTDVPTIVISSSCSPRTSPVRSTSSVGMETQRDDSTPGVKLETNDSVVPRPLSDSANVALTSVGKDERMEGDIGVVKLTAANVVRHSEAKEEVRKETFSKPSASTAGLVKSPLPTQPPAIFSQTGVVNSRPVTSVLPTPLPQPSVSSRTATSNLQEGPDSTTTYIKPTTFPHSPSIQPEETSQSSISSQLTSSVQRQPAYPLSSDNKKLNVRASPAPVKDDAKSSKDTSEELIKRQEELQRLKEAWELEKDEEGDSEEITRIVVEKGGKTTMMINHQAEIRAPGNENSVY</sequence>
<feature type="compositionally biased region" description="Polar residues" evidence="1">
    <location>
        <begin position="238"/>
        <end position="267"/>
    </location>
</feature>
<protein>
    <submittedName>
        <fullName evidence="2">Uncharacterized protein</fullName>
    </submittedName>
</protein>
<proteinExistence type="predicted"/>
<feature type="region of interest" description="Disordered" evidence="1">
    <location>
        <begin position="1"/>
        <end position="148"/>
    </location>
</feature>
<feature type="compositionally biased region" description="Basic and acidic residues" evidence="1">
    <location>
        <begin position="182"/>
        <end position="193"/>
    </location>
</feature>
<feature type="compositionally biased region" description="Low complexity" evidence="1">
    <location>
        <begin position="268"/>
        <end position="288"/>
    </location>
</feature>
<feature type="compositionally biased region" description="Low complexity" evidence="1">
    <location>
        <begin position="105"/>
        <end position="121"/>
    </location>
</feature>
<gene>
    <name evidence="2" type="ORF">TDIB3V08_LOCUS2832</name>
</gene>
<accession>A0A7R8VDL7</accession>
<name>A0A7R8VDL7_TIMDO</name>
<organism evidence="2">
    <name type="scientific">Timema douglasi</name>
    <name type="common">Walking stick</name>
    <dbReference type="NCBI Taxonomy" id="61478"/>
    <lineage>
        <taxon>Eukaryota</taxon>
        <taxon>Metazoa</taxon>
        <taxon>Ecdysozoa</taxon>
        <taxon>Arthropoda</taxon>
        <taxon>Hexapoda</taxon>
        <taxon>Insecta</taxon>
        <taxon>Pterygota</taxon>
        <taxon>Neoptera</taxon>
        <taxon>Polyneoptera</taxon>
        <taxon>Phasmatodea</taxon>
        <taxon>Timematodea</taxon>
        <taxon>Timematoidea</taxon>
        <taxon>Timematidae</taxon>
        <taxon>Timema</taxon>
    </lineage>
</organism>
<dbReference type="AlphaFoldDB" id="A0A7R8VDL7"/>